<keyword evidence="1" id="KW-0677">Repeat</keyword>
<proteinExistence type="predicted"/>
<feature type="compositionally biased region" description="Acidic residues" evidence="3">
    <location>
        <begin position="25"/>
        <end position="39"/>
    </location>
</feature>
<evidence type="ECO:0000313" key="5">
    <source>
        <dbReference type="Proteomes" id="UP000242146"/>
    </source>
</evidence>
<evidence type="ECO:0000313" key="4">
    <source>
        <dbReference type="EMBL" id="ORX61600.1"/>
    </source>
</evidence>
<evidence type="ECO:0000256" key="2">
    <source>
        <dbReference type="ARBA" id="ARBA00022803"/>
    </source>
</evidence>
<dbReference type="STRING" id="101127.A0A1X2GUC4"/>
<sequence>MVVSVSNPRFHFDDQPTFTSTVAADESDEDDDEDDQQDDFETAWQILDAARIIFEKDEGEAAKLKLADVLLCLGDVSLETEKFNVVLPDLAHKEVVQVLDGRIRALEQSSGNGSGKERIRKGGQGDPQSLFGGMLNNDGKLELAKPSNPDAPVNDLSTLVKPKAKDTEVSTGKRPK</sequence>
<feature type="region of interest" description="Disordered" evidence="3">
    <location>
        <begin position="107"/>
        <end position="176"/>
    </location>
</feature>
<dbReference type="Proteomes" id="UP000242146">
    <property type="component" value="Unassembled WGS sequence"/>
</dbReference>
<dbReference type="OrthoDB" id="5587616at2759"/>
<dbReference type="InterPro" id="IPR011990">
    <property type="entry name" value="TPR-like_helical_dom_sf"/>
</dbReference>
<dbReference type="GO" id="GO:0034080">
    <property type="term" value="P:CENP-A containing chromatin assembly"/>
    <property type="evidence" value="ECO:0007669"/>
    <property type="project" value="TreeGrafter"/>
</dbReference>
<evidence type="ECO:0008006" key="6">
    <source>
        <dbReference type="Google" id="ProtNLM"/>
    </source>
</evidence>
<dbReference type="GO" id="GO:0005654">
    <property type="term" value="C:nucleoplasm"/>
    <property type="evidence" value="ECO:0007669"/>
    <property type="project" value="TreeGrafter"/>
</dbReference>
<keyword evidence="5" id="KW-1185">Reference proteome</keyword>
<gene>
    <name evidence="4" type="ORF">DM01DRAFT_1370640</name>
</gene>
<accession>A0A1X2GUC4</accession>
<dbReference type="Gene3D" id="1.25.40.10">
    <property type="entry name" value="Tetratricopeptide repeat domain"/>
    <property type="match status" value="1"/>
</dbReference>
<protein>
    <recommendedName>
        <fullName evidence="6">Tetratricopeptide SHNi-TPR domain-containing protein</fullName>
    </recommendedName>
</protein>
<dbReference type="EMBL" id="MCGT01000003">
    <property type="protein sequence ID" value="ORX61600.1"/>
    <property type="molecule type" value="Genomic_DNA"/>
</dbReference>
<dbReference type="InterPro" id="IPR051730">
    <property type="entry name" value="NASP-like"/>
</dbReference>
<name>A0A1X2GUC4_9FUNG</name>
<feature type="region of interest" description="Disordered" evidence="3">
    <location>
        <begin position="1"/>
        <end position="39"/>
    </location>
</feature>
<reference evidence="4 5" key="1">
    <citation type="submission" date="2016-07" db="EMBL/GenBank/DDBJ databases">
        <title>Pervasive Adenine N6-methylation of Active Genes in Fungi.</title>
        <authorList>
            <consortium name="DOE Joint Genome Institute"/>
            <person name="Mondo S.J."/>
            <person name="Dannebaum R.O."/>
            <person name="Kuo R.C."/>
            <person name="Labutti K."/>
            <person name="Haridas S."/>
            <person name="Kuo A."/>
            <person name="Salamov A."/>
            <person name="Ahrendt S.R."/>
            <person name="Lipzen A."/>
            <person name="Sullivan W."/>
            <person name="Andreopoulos W.B."/>
            <person name="Clum A."/>
            <person name="Lindquist E."/>
            <person name="Daum C."/>
            <person name="Ramamoorthy G.K."/>
            <person name="Gryganskyi A."/>
            <person name="Culley D."/>
            <person name="Magnuson J.K."/>
            <person name="James T.Y."/>
            <person name="O'Malley M.A."/>
            <person name="Stajich J.E."/>
            <person name="Spatafora J.W."/>
            <person name="Visel A."/>
            <person name="Grigoriev I.V."/>
        </authorList>
    </citation>
    <scope>NUCLEOTIDE SEQUENCE [LARGE SCALE GENOMIC DNA]</scope>
    <source>
        <strain evidence="4 5">NRRL 3301</strain>
    </source>
</reference>
<dbReference type="GO" id="GO:0042393">
    <property type="term" value="F:histone binding"/>
    <property type="evidence" value="ECO:0007669"/>
    <property type="project" value="TreeGrafter"/>
</dbReference>
<dbReference type="PANTHER" id="PTHR15081:SF1">
    <property type="entry name" value="NUCLEAR AUTOANTIGENIC SPERM PROTEIN"/>
    <property type="match status" value="1"/>
</dbReference>
<organism evidence="4 5">
    <name type="scientific">Hesseltinella vesiculosa</name>
    <dbReference type="NCBI Taxonomy" id="101127"/>
    <lineage>
        <taxon>Eukaryota</taxon>
        <taxon>Fungi</taxon>
        <taxon>Fungi incertae sedis</taxon>
        <taxon>Mucoromycota</taxon>
        <taxon>Mucoromycotina</taxon>
        <taxon>Mucoromycetes</taxon>
        <taxon>Mucorales</taxon>
        <taxon>Cunninghamellaceae</taxon>
        <taxon>Hesseltinella</taxon>
    </lineage>
</organism>
<dbReference type="GO" id="GO:0006335">
    <property type="term" value="P:DNA replication-dependent chromatin assembly"/>
    <property type="evidence" value="ECO:0007669"/>
    <property type="project" value="TreeGrafter"/>
</dbReference>
<dbReference type="PANTHER" id="PTHR15081">
    <property type="entry name" value="NUCLEAR AUTOANTIGENIC SPERM PROTEIN NASP -RELATED"/>
    <property type="match status" value="1"/>
</dbReference>
<keyword evidence="2" id="KW-0802">TPR repeat</keyword>
<evidence type="ECO:0000256" key="3">
    <source>
        <dbReference type="SAM" id="MobiDB-lite"/>
    </source>
</evidence>
<comment type="caution">
    <text evidence="4">The sequence shown here is derived from an EMBL/GenBank/DDBJ whole genome shotgun (WGS) entry which is preliminary data.</text>
</comment>
<dbReference type="AlphaFoldDB" id="A0A1X2GUC4"/>
<evidence type="ECO:0000256" key="1">
    <source>
        <dbReference type="ARBA" id="ARBA00022737"/>
    </source>
</evidence>